<accession>A0A9W6Z9I7</accession>
<comment type="caution">
    <text evidence="2">The sequence shown here is derived from an EMBL/GenBank/DDBJ whole genome shotgun (WGS) entry which is preliminary data.</text>
</comment>
<evidence type="ECO:0000313" key="3">
    <source>
        <dbReference type="Proteomes" id="UP001165082"/>
    </source>
</evidence>
<dbReference type="Gene3D" id="3.90.75.20">
    <property type="match status" value="1"/>
</dbReference>
<feature type="compositionally biased region" description="Basic and acidic residues" evidence="1">
    <location>
        <begin position="172"/>
        <end position="186"/>
    </location>
</feature>
<dbReference type="SUPFAM" id="SSF54060">
    <property type="entry name" value="His-Me finger endonucleases"/>
    <property type="match status" value="1"/>
</dbReference>
<proteinExistence type="predicted"/>
<organism evidence="2 3">
    <name type="scientific">Triparma retinervis</name>
    <dbReference type="NCBI Taxonomy" id="2557542"/>
    <lineage>
        <taxon>Eukaryota</taxon>
        <taxon>Sar</taxon>
        <taxon>Stramenopiles</taxon>
        <taxon>Ochrophyta</taxon>
        <taxon>Bolidophyceae</taxon>
        <taxon>Parmales</taxon>
        <taxon>Triparmaceae</taxon>
        <taxon>Triparma</taxon>
    </lineage>
</organism>
<sequence>MPLDGKGTTSWLKEDEFNEIRWCNTLPDNLEEIAGKPGLTIQGIAYRAVDEKLNDWFKGKTENMHQYYFPKSAQPIEGTDNYCLRILRSKDGGATFENVVLGKTAKGYPCLPGGGMQVHIMVAILWGARNNSPYPPSLVLVVDHINNDSMNWGVENLQFMTHSSNARKGKRKGEDTDKQKSAERDGNTPTVRVNWTFAQRLTLYKAYKTIEVTEWRERERGRKTKKEVTAEIQEKIINYCKANFIGPDRNGRAIIEFLSKKRPETDDDEKTTLWHGGTWNHFSFFNNKQAKTDIGKQCIAYKEAIKKEKGDEFLKKFYEAFIDKGMPEMDRVMWWEEDDNTSS</sequence>
<reference evidence="2" key="1">
    <citation type="submission" date="2022-07" db="EMBL/GenBank/DDBJ databases">
        <title>Genome analysis of Parmales, a sister group of diatoms, reveals the evolutionary specialization of diatoms from phago-mixotrophs to photoautotrophs.</title>
        <authorList>
            <person name="Ban H."/>
            <person name="Sato S."/>
            <person name="Yoshikawa S."/>
            <person name="Kazumasa Y."/>
            <person name="Nakamura Y."/>
            <person name="Ichinomiya M."/>
            <person name="Saitoh K."/>
            <person name="Sato N."/>
            <person name="Blanc-Mathieu R."/>
            <person name="Endo H."/>
            <person name="Kuwata A."/>
            <person name="Ogata H."/>
        </authorList>
    </citation>
    <scope>NUCLEOTIDE SEQUENCE</scope>
</reference>
<protein>
    <submittedName>
        <fullName evidence="2">Uncharacterized protein</fullName>
    </submittedName>
</protein>
<evidence type="ECO:0000313" key="2">
    <source>
        <dbReference type="EMBL" id="GMH47063.1"/>
    </source>
</evidence>
<dbReference type="EMBL" id="BRXZ01004344">
    <property type="protein sequence ID" value="GMH47063.1"/>
    <property type="molecule type" value="Genomic_DNA"/>
</dbReference>
<dbReference type="InterPro" id="IPR044925">
    <property type="entry name" value="His-Me_finger_sf"/>
</dbReference>
<feature type="region of interest" description="Disordered" evidence="1">
    <location>
        <begin position="163"/>
        <end position="188"/>
    </location>
</feature>
<gene>
    <name evidence="2" type="ORF">TrRE_jg11976</name>
</gene>
<dbReference type="AlphaFoldDB" id="A0A9W6Z9I7"/>
<evidence type="ECO:0000256" key="1">
    <source>
        <dbReference type="SAM" id="MobiDB-lite"/>
    </source>
</evidence>
<dbReference type="Proteomes" id="UP001165082">
    <property type="component" value="Unassembled WGS sequence"/>
</dbReference>
<keyword evidence="3" id="KW-1185">Reference proteome</keyword>
<name>A0A9W6Z9I7_9STRA</name>